<name>A0A8S5TFH8_9CAUD</name>
<proteinExistence type="predicted"/>
<dbReference type="EMBL" id="BK032816">
    <property type="protein sequence ID" value="DAF61735.1"/>
    <property type="molecule type" value="Genomic_DNA"/>
</dbReference>
<evidence type="ECO:0000313" key="1">
    <source>
        <dbReference type="EMBL" id="DAF61735.1"/>
    </source>
</evidence>
<reference evidence="1" key="1">
    <citation type="journal article" date="2021" name="Proc. Natl. Acad. Sci. U.S.A.">
        <title>A Catalog of Tens of Thousands of Viruses from Human Metagenomes Reveals Hidden Associations with Chronic Diseases.</title>
        <authorList>
            <person name="Tisza M.J."/>
            <person name="Buck C.B."/>
        </authorList>
    </citation>
    <scope>NUCLEOTIDE SEQUENCE</scope>
    <source>
        <strain evidence="1">Ct1yA16</strain>
    </source>
</reference>
<sequence>MAFDLDDDELKATRKMKKLDKMLEVGEYVRTTDGRIDKVKNPKFDDPHYIECEKGLIQEKTEEVNI</sequence>
<accession>A0A8S5TFH8</accession>
<organism evidence="1">
    <name type="scientific">Siphoviridae sp. ct1yA16</name>
    <dbReference type="NCBI Taxonomy" id="2827767"/>
    <lineage>
        <taxon>Viruses</taxon>
        <taxon>Duplodnaviria</taxon>
        <taxon>Heunggongvirae</taxon>
        <taxon>Uroviricota</taxon>
        <taxon>Caudoviricetes</taxon>
    </lineage>
</organism>
<protein>
    <submittedName>
        <fullName evidence="1">Uncharacterized protein</fullName>
    </submittedName>
</protein>